<keyword evidence="11" id="KW-0491">MHC II</keyword>
<keyword evidence="6 13" id="KW-1133">Transmembrane helix</keyword>
<keyword evidence="10" id="KW-0325">Glycoprotein</keyword>
<evidence type="ECO:0000256" key="11">
    <source>
        <dbReference type="ARBA" id="ARBA00023182"/>
    </source>
</evidence>
<sequence length="242" mass="26515">MSLCCLNMKTSVIVLVLCWQVYAEHKVLHKDLYISGCSDSDGLDMYGLDGEELWYADFIKGEGVVALPPFVDPLSFPGFYEQAVGQQGVCKANLATSIKAYKNPEEKIAPPHSSIYPRDDVDLGVENTLICHVSGFHPAPVRVRWTRNNQNLTEGVRLSTPYPNADFTLNQFSSLPFTPEEGDIYGCTVEHKGLAEPLTRIWEPEVTQPSVGPAVFCGVGLTLGLLGVATGTFFLIKGNQCN</sequence>
<evidence type="ECO:0000256" key="5">
    <source>
        <dbReference type="ARBA" id="ARBA00022859"/>
    </source>
</evidence>
<dbReference type="FunCoup" id="A0A673ZT47">
    <property type="interactions" value="2441"/>
</dbReference>
<evidence type="ECO:0000256" key="4">
    <source>
        <dbReference type="ARBA" id="ARBA00022729"/>
    </source>
</evidence>
<feature type="signal peptide" evidence="14">
    <location>
        <begin position="1"/>
        <end position="23"/>
    </location>
</feature>
<evidence type="ECO:0000259" key="15">
    <source>
        <dbReference type="PROSITE" id="PS50835"/>
    </source>
</evidence>
<dbReference type="Ensembl" id="ENSSTUT00000052826.1">
    <property type="protein sequence ID" value="ENSSTUP00000050509.1"/>
    <property type="gene ID" value="ENSSTUG00000021375.1"/>
</dbReference>
<dbReference type="SMART" id="SM00920">
    <property type="entry name" value="MHC_II_alpha"/>
    <property type="match status" value="1"/>
</dbReference>
<name>A0A673ZT47_SALTR</name>
<evidence type="ECO:0000313" key="17">
    <source>
        <dbReference type="Proteomes" id="UP000472277"/>
    </source>
</evidence>
<evidence type="ECO:0000256" key="13">
    <source>
        <dbReference type="SAM" id="Phobius"/>
    </source>
</evidence>
<dbReference type="PROSITE" id="PS00290">
    <property type="entry name" value="IG_MHC"/>
    <property type="match status" value="1"/>
</dbReference>
<dbReference type="InterPro" id="IPR036179">
    <property type="entry name" value="Ig-like_dom_sf"/>
</dbReference>
<evidence type="ECO:0000256" key="3">
    <source>
        <dbReference type="ARBA" id="ARBA00022692"/>
    </source>
</evidence>
<evidence type="ECO:0000313" key="16">
    <source>
        <dbReference type="Ensembl" id="ENSSTUP00000050509.1"/>
    </source>
</evidence>
<dbReference type="GO" id="GO:0042613">
    <property type="term" value="C:MHC class II protein complex"/>
    <property type="evidence" value="ECO:0007669"/>
    <property type="project" value="UniProtKB-KW"/>
</dbReference>
<dbReference type="PANTHER" id="PTHR19944:SF86">
    <property type="entry name" value="HLA CLASS II HISTOCOMPATIBILITY ANTIGEN, DR ALPHA CHAIN"/>
    <property type="match status" value="1"/>
</dbReference>
<dbReference type="OMA" id="PPFIDHM"/>
<gene>
    <name evidence="16" type="primary">LOC115182843</name>
</gene>
<comment type="similarity">
    <text evidence="2">Belongs to the MHC class II family.</text>
</comment>
<keyword evidence="17" id="KW-1185">Reference proteome</keyword>
<keyword evidence="8 13" id="KW-0472">Membrane</keyword>
<evidence type="ECO:0000256" key="10">
    <source>
        <dbReference type="ARBA" id="ARBA00023180"/>
    </source>
</evidence>
<evidence type="ECO:0000256" key="14">
    <source>
        <dbReference type="SAM" id="SignalP"/>
    </source>
</evidence>
<evidence type="ECO:0000256" key="9">
    <source>
        <dbReference type="ARBA" id="ARBA00023157"/>
    </source>
</evidence>
<dbReference type="PROSITE" id="PS50835">
    <property type="entry name" value="IG_LIKE"/>
    <property type="match status" value="1"/>
</dbReference>
<proteinExistence type="inferred from homology"/>
<dbReference type="SUPFAM" id="SSF48726">
    <property type="entry name" value="Immunoglobulin"/>
    <property type="match status" value="1"/>
</dbReference>
<dbReference type="Pfam" id="PF07654">
    <property type="entry name" value="C1-set"/>
    <property type="match status" value="1"/>
</dbReference>
<evidence type="ECO:0000256" key="1">
    <source>
        <dbReference type="ARBA" id="ARBA00004479"/>
    </source>
</evidence>
<feature type="transmembrane region" description="Helical" evidence="13">
    <location>
        <begin position="213"/>
        <end position="236"/>
    </location>
</feature>
<dbReference type="Pfam" id="PF00993">
    <property type="entry name" value="MHC_II_alpha"/>
    <property type="match status" value="1"/>
</dbReference>
<dbReference type="GO" id="GO:0002250">
    <property type="term" value="P:adaptive immune response"/>
    <property type="evidence" value="ECO:0007669"/>
    <property type="project" value="UniProtKB-KW"/>
</dbReference>
<evidence type="ECO:0000256" key="6">
    <source>
        <dbReference type="ARBA" id="ARBA00022989"/>
    </source>
</evidence>
<evidence type="ECO:0000256" key="7">
    <source>
        <dbReference type="ARBA" id="ARBA00023130"/>
    </source>
</evidence>
<keyword evidence="3 13" id="KW-0812">Transmembrane</keyword>
<dbReference type="InterPro" id="IPR003006">
    <property type="entry name" value="Ig/MHC_CS"/>
</dbReference>
<dbReference type="AlphaFoldDB" id="A0A673ZT47"/>
<dbReference type="Proteomes" id="UP000472277">
    <property type="component" value="Unassembled WGS sequence"/>
</dbReference>
<organism evidence="16 17">
    <name type="scientific">Salmo trutta</name>
    <name type="common">Brown trout</name>
    <dbReference type="NCBI Taxonomy" id="8032"/>
    <lineage>
        <taxon>Eukaryota</taxon>
        <taxon>Metazoa</taxon>
        <taxon>Chordata</taxon>
        <taxon>Craniata</taxon>
        <taxon>Vertebrata</taxon>
        <taxon>Euteleostomi</taxon>
        <taxon>Actinopterygii</taxon>
        <taxon>Neopterygii</taxon>
        <taxon>Teleostei</taxon>
        <taxon>Protacanthopterygii</taxon>
        <taxon>Salmoniformes</taxon>
        <taxon>Salmonidae</taxon>
        <taxon>Salmoninae</taxon>
        <taxon>Salmo</taxon>
    </lineage>
</organism>
<keyword evidence="5" id="KW-0391">Immunity</keyword>
<dbReference type="SUPFAM" id="SSF54452">
    <property type="entry name" value="MHC antigen-recognition domain"/>
    <property type="match status" value="1"/>
</dbReference>
<dbReference type="InterPro" id="IPR001003">
    <property type="entry name" value="MHC_II_a_N"/>
</dbReference>
<keyword evidence="4 14" id="KW-0732">Signal</keyword>
<comment type="subcellular location">
    <subcellularLocation>
        <location evidence="1">Membrane</location>
        <topology evidence="1">Single-pass type I membrane protein</topology>
    </subcellularLocation>
</comment>
<dbReference type="Gene3D" id="2.60.40.10">
    <property type="entry name" value="Immunoglobulins"/>
    <property type="match status" value="1"/>
</dbReference>
<dbReference type="InterPro" id="IPR050160">
    <property type="entry name" value="MHC/Immunoglobulin"/>
</dbReference>
<dbReference type="PANTHER" id="PTHR19944">
    <property type="entry name" value="MHC CLASS II-RELATED"/>
    <property type="match status" value="1"/>
</dbReference>
<evidence type="ECO:0000256" key="8">
    <source>
        <dbReference type="ARBA" id="ARBA00023136"/>
    </source>
</evidence>
<dbReference type="InterPro" id="IPR014745">
    <property type="entry name" value="MHC_II_a/b_N"/>
</dbReference>
<keyword evidence="7" id="KW-1064">Adaptive immunity</keyword>
<evidence type="ECO:0000256" key="12">
    <source>
        <dbReference type="ARBA" id="ARBA00023319"/>
    </source>
</evidence>
<dbReference type="InterPro" id="IPR007110">
    <property type="entry name" value="Ig-like_dom"/>
</dbReference>
<protein>
    <submittedName>
        <fullName evidence="16">H-2 class II histocompatibility antigen, A-U alpha chain-like</fullName>
    </submittedName>
</protein>
<keyword evidence="9" id="KW-1015">Disulfide bond</keyword>
<reference evidence="16" key="1">
    <citation type="submission" date="2025-08" db="UniProtKB">
        <authorList>
            <consortium name="Ensembl"/>
        </authorList>
    </citation>
    <scope>IDENTIFICATION</scope>
</reference>
<dbReference type="InParanoid" id="A0A673ZT47"/>
<dbReference type="GeneTree" id="ENSGT00940000161847"/>
<dbReference type="InterPro" id="IPR013783">
    <property type="entry name" value="Ig-like_fold"/>
</dbReference>
<keyword evidence="12" id="KW-0393">Immunoglobulin domain</keyword>
<dbReference type="SMART" id="SM00407">
    <property type="entry name" value="IGc1"/>
    <property type="match status" value="1"/>
</dbReference>
<dbReference type="InterPro" id="IPR003597">
    <property type="entry name" value="Ig_C1-set"/>
</dbReference>
<feature type="chain" id="PRO_5045394693" evidence="14">
    <location>
        <begin position="24"/>
        <end position="242"/>
    </location>
</feature>
<evidence type="ECO:0000256" key="2">
    <source>
        <dbReference type="ARBA" id="ARBA00007394"/>
    </source>
</evidence>
<accession>A0A673ZT47</accession>
<reference evidence="16" key="2">
    <citation type="submission" date="2025-09" db="UniProtKB">
        <authorList>
            <consortium name="Ensembl"/>
        </authorList>
    </citation>
    <scope>IDENTIFICATION</scope>
</reference>
<dbReference type="InterPro" id="IPR011162">
    <property type="entry name" value="MHC_I/II-like_Ag-recog"/>
</dbReference>
<dbReference type="GO" id="GO:0002504">
    <property type="term" value="P:antigen processing and presentation of peptide or polysaccharide antigen via MHC class II"/>
    <property type="evidence" value="ECO:0007669"/>
    <property type="project" value="UniProtKB-KW"/>
</dbReference>
<dbReference type="Gene3D" id="3.10.320.10">
    <property type="entry name" value="Class II Histocompatibility Antigen, M Beta Chain, Chain B, domain 1"/>
    <property type="match status" value="1"/>
</dbReference>
<feature type="domain" description="Ig-like" evidence="15">
    <location>
        <begin position="104"/>
        <end position="199"/>
    </location>
</feature>